<dbReference type="AlphaFoldDB" id="Q2W074"/>
<dbReference type="KEGG" id="mag:amb3947"/>
<dbReference type="EMBL" id="AP007255">
    <property type="protein sequence ID" value="BAE52751.1"/>
    <property type="molecule type" value="Genomic_DNA"/>
</dbReference>
<dbReference type="OrthoDB" id="6286374at2"/>
<name>Q2W074_PARM1</name>
<dbReference type="HOGENOM" id="CLU_037944_0_0_5"/>
<accession>Q2W074</accession>
<gene>
    <name evidence="1" type="ordered locus">amb3947</name>
</gene>
<evidence type="ECO:0000313" key="2">
    <source>
        <dbReference type="Proteomes" id="UP000007058"/>
    </source>
</evidence>
<organism evidence="1 2">
    <name type="scientific">Paramagnetospirillum magneticum (strain ATCC 700264 / AMB-1)</name>
    <name type="common">Magnetospirillum magneticum</name>
    <dbReference type="NCBI Taxonomy" id="342108"/>
    <lineage>
        <taxon>Bacteria</taxon>
        <taxon>Pseudomonadati</taxon>
        <taxon>Pseudomonadota</taxon>
        <taxon>Alphaproteobacteria</taxon>
        <taxon>Rhodospirillales</taxon>
        <taxon>Magnetospirillaceae</taxon>
        <taxon>Paramagnetospirillum</taxon>
    </lineage>
</organism>
<evidence type="ECO:0000313" key="1">
    <source>
        <dbReference type="EMBL" id="BAE52751.1"/>
    </source>
</evidence>
<dbReference type="Proteomes" id="UP000007058">
    <property type="component" value="Chromosome"/>
</dbReference>
<sequence>MFLGPVINVAIGLIAIFALMALVVSGTTSAITAFFNTAGKSLSDAVRNLLNDPAGKGLAGLVMNHPQITPLVLPVEPGAAIGSSKLPATIEPRKFALALIQSAQLKQGLTPLELDKTIATVTDPQIKELLTSLYAQANGDLVKLETELSGWFENAMTHLSEAYGRRIRLISLGIAALLAALLNVDALHVARGIWASPDLVGQLAGVQGVDADAFKAMKQLAAGGFPVGWTPERIAAVRADGGGLLLLTMVPGWLCTAAASMLGAPFWFDLLKKLRSATASVAAAAPPAPAVTTATATATSIPAKT</sequence>
<dbReference type="RefSeq" id="WP_011386301.1">
    <property type="nucleotide sequence ID" value="NC_007626.1"/>
</dbReference>
<keyword evidence="2" id="KW-1185">Reference proteome</keyword>
<reference evidence="1 2" key="1">
    <citation type="journal article" date="2005" name="DNA Res.">
        <title>Complete genome sequence of the facultative anaerobic magnetotactic bacterium Magnetospirillum sp. strain AMB-1.</title>
        <authorList>
            <person name="Matsunaga T."/>
            <person name="Okamura Y."/>
            <person name="Fukuda Y."/>
            <person name="Wahyudi A.T."/>
            <person name="Murase Y."/>
            <person name="Takeyama H."/>
        </authorList>
    </citation>
    <scope>NUCLEOTIDE SEQUENCE [LARGE SCALE GENOMIC DNA]</scope>
    <source>
        <strain evidence="2">ATCC 700264 / AMB-1</strain>
    </source>
</reference>
<dbReference type="STRING" id="342108.amb3947"/>
<proteinExistence type="predicted"/>
<protein>
    <submittedName>
        <fullName evidence="1">Uncharacterized protein</fullName>
    </submittedName>
</protein>